<sequence>VHQPVSPSHFTTCLLSSSDFSHLPSCTTCLCLPLKRLTCIPTDELVQAGWSKCWSRRENRPYYFNRFTNQSLWEVPVLGQHDVIVSSLFTPVVQTFLTYDPEPFCYAPGTLSSVFP</sequence>
<reference evidence="2 3" key="1">
    <citation type="submission" date="2021-06" db="EMBL/GenBank/DDBJ databases">
        <authorList>
            <person name="Palmer J.M."/>
        </authorList>
    </citation>
    <scope>NUCLEOTIDE SEQUENCE [LARGE SCALE GENOMIC DNA]</scope>
    <source>
        <strain evidence="2 3">XC_2019</strain>
        <tissue evidence="2">Muscle</tissue>
    </source>
</reference>
<keyword evidence="3" id="KW-1185">Reference proteome</keyword>
<dbReference type="InterPro" id="IPR001202">
    <property type="entry name" value="WW_dom"/>
</dbReference>
<dbReference type="EMBL" id="JAHRIN010063874">
    <property type="protein sequence ID" value="MEQ2213878.1"/>
    <property type="molecule type" value="Genomic_DNA"/>
</dbReference>
<evidence type="ECO:0000259" key="1">
    <source>
        <dbReference type="PROSITE" id="PS50020"/>
    </source>
</evidence>
<protein>
    <recommendedName>
        <fullName evidence="1">WW domain-containing protein</fullName>
    </recommendedName>
</protein>
<dbReference type="PROSITE" id="PS50020">
    <property type="entry name" value="WW_DOMAIN_2"/>
    <property type="match status" value="1"/>
</dbReference>
<name>A0ABV0S2D8_9TELE</name>
<organism evidence="2 3">
    <name type="scientific">Xenoophorus captivus</name>
    <dbReference type="NCBI Taxonomy" id="1517983"/>
    <lineage>
        <taxon>Eukaryota</taxon>
        <taxon>Metazoa</taxon>
        <taxon>Chordata</taxon>
        <taxon>Craniata</taxon>
        <taxon>Vertebrata</taxon>
        <taxon>Euteleostomi</taxon>
        <taxon>Actinopterygii</taxon>
        <taxon>Neopterygii</taxon>
        <taxon>Teleostei</taxon>
        <taxon>Neoteleostei</taxon>
        <taxon>Acanthomorphata</taxon>
        <taxon>Ovalentaria</taxon>
        <taxon>Atherinomorphae</taxon>
        <taxon>Cyprinodontiformes</taxon>
        <taxon>Goodeidae</taxon>
        <taxon>Xenoophorus</taxon>
    </lineage>
</organism>
<feature type="domain" description="WW" evidence="1">
    <location>
        <begin position="44"/>
        <end position="78"/>
    </location>
</feature>
<gene>
    <name evidence="2" type="ORF">XENOCAPTIV_022604</name>
</gene>
<comment type="caution">
    <text evidence="2">The sequence shown here is derived from an EMBL/GenBank/DDBJ whole genome shotgun (WGS) entry which is preliminary data.</text>
</comment>
<dbReference type="PANTHER" id="PTHR21727:SF0">
    <property type="entry name" value="MRNA (2'-O-METHYLADENOSINE-N(6)-)-METHYLTRANSFERASE"/>
    <property type="match status" value="1"/>
</dbReference>
<dbReference type="InterPro" id="IPR039881">
    <property type="entry name" value="PCIF1-like"/>
</dbReference>
<dbReference type="Proteomes" id="UP001434883">
    <property type="component" value="Unassembled WGS sequence"/>
</dbReference>
<dbReference type="SUPFAM" id="SSF51045">
    <property type="entry name" value="WW domain"/>
    <property type="match status" value="1"/>
</dbReference>
<accession>A0ABV0S2D8</accession>
<dbReference type="Pfam" id="PF00397">
    <property type="entry name" value="WW"/>
    <property type="match status" value="1"/>
</dbReference>
<dbReference type="CDD" id="cd00201">
    <property type="entry name" value="WW"/>
    <property type="match status" value="1"/>
</dbReference>
<evidence type="ECO:0000313" key="3">
    <source>
        <dbReference type="Proteomes" id="UP001434883"/>
    </source>
</evidence>
<dbReference type="PANTHER" id="PTHR21727">
    <property type="entry name" value="PHOSPHORYLATED CTD INTERACTING FACTOR 1"/>
    <property type="match status" value="1"/>
</dbReference>
<dbReference type="Gene3D" id="2.20.70.10">
    <property type="match status" value="1"/>
</dbReference>
<feature type="non-terminal residue" evidence="2">
    <location>
        <position position="1"/>
    </location>
</feature>
<proteinExistence type="predicted"/>
<evidence type="ECO:0000313" key="2">
    <source>
        <dbReference type="EMBL" id="MEQ2213878.1"/>
    </source>
</evidence>
<dbReference type="InterPro" id="IPR036020">
    <property type="entry name" value="WW_dom_sf"/>
</dbReference>
<dbReference type="SMART" id="SM00456">
    <property type="entry name" value="WW"/>
    <property type="match status" value="1"/>
</dbReference>